<reference evidence="2" key="1">
    <citation type="journal article" date="2016" name="Virology">
        <title>West African Anopheles gambiae mosquitoes harbor a taxonomically diverse virome including new insect-specific flaviviruses, mononegaviruses, and totiviruses.</title>
        <authorList>
            <person name="Fauver J.R."/>
            <person name="Grubaugh N.D."/>
            <person name="Krajacich B.J."/>
            <person name="Weger-Lucarelli J."/>
            <person name="Lakin S.M."/>
            <person name="Fakoli L.S. Jr"/>
            <person name="Bolay F.K."/>
            <person name="Diclaro J.W. Jr"/>
            <person name="Dabire K.R."/>
            <person name="Foy B.D."/>
            <person name="Brackney D.E."/>
            <person name="Ebel G.D."/>
            <person name="Stenglein M.D."/>
        </authorList>
    </citation>
    <scope>NUCLEOTIDE SEQUENCE</scope>
</reference>
<dbReference type="EMBL" id="KX148554">
    <property type="protein sequence ID" value="AOR51384.1"/>
    <property type="molecule type" value="Genomic_RNA"/>
</dbReference>
<proteinExistence type="predicted"/>
<evidence type="ECO:0000256" key="1">
    <source>
        <dbReference type="SAM" id="MobiDB-lite"/>
    </source>
</evidence>
<evidence type="ECO:0000313" key="2">
    <source>
        <dbReference type="EMBL" id="AOR51384.1"/>
    </source>
</evidence>
<protein>
    <submittedName>
        <fullName evidence="2">ORF1</fullName>
    </submittedName>
</protein>
<reference evidence="2" key="2">
    <citation type="submission" date="2016-04" db="EMBL/GenBank/DDBJ databases">
        <authorList>
            <person name="Evans L.H."/>
            <person name="Alamgir A."/>
            <person name="Owens N."/>
            <person name="Weber N.D."/>
            <person name="Virtaneva K."/>
            <person name="Barbian K."/>
            <person name="Babar A."/>
            <person name="Rosenke K."/>
        </authorList>
    </citation>
    <scope>NUCLEOTIDE SEQUENCE</scope>
</reference>
<accession>A0A1C9U5E4</accession>
<organism evidence="2">
    <name type="scientific">Chaq virus-like 1</name>
    <dbReference type="NCBI Taxonomy" id="1903431"/>
    <lineage>
        <taxon>Viruses</taxon>
    </lineage>
</organism>
<name>A0A1C9U5E4_9VIRU</name>
<sequence length="296" mass="32751">MSGKSGVGPKKSTKGSRSSKAVTRGELHGGKVRVPENPPEITFQPWNALVVVDSITNKQDFTVHHLTRQMWSQLDPNTHAFKSCPNTYTTNEFRLLFKIQQIRAWALAGKMIALSVEDFMVPNKDLSAVDQLCGIVDVGNATHIPGLGYRLPIAHQNCVFRDTKDNDQTLFQVIADGPAIVYVNVLWRCDGPSKLPQFNAAAEQSLRDIRNYSLQSTRDTRNIKINTDTVLEKLDEIIKNQPTILSEISNEIPVAAAAVAVTGVRELREVFSDLMALRETLSECSSFDAIDKSEAG</sequence>
<feature type="region of interest" description="Disordered" evidence="1">
    <location>
        <begin position="1"/>
        <end position="38"/>
    </location>
</feature>